<feature type="signal peptide" evidence="6">
    <location>
        <begin position="1"/>
        <end position="21"/>
    </location>
</feature>
<sequence length="696" mass="78491">MNFSSTFFILLLILKVYFGDCCPDGCHCEEKGIRCDGLSAMELSQMLSSLTNLPLANIETFSIKSTPNFTLNKFPSLPLLKTLIIDNCTNSDEWILERGQFPNVTLMRYVNSKLATFSKYFMVSFPKLIELDLSGNGMESLGHDSFHLARLQKFNLRDNNIQLLGVHILRYMPELQELDLTGNKMQRLVTSDFYSASSLRSLKLSNNRIRVIECDTSTPLPQIELLDLSGNNFTDIPGEGIRNMERLVTLNISRNPIRIIGEGSIRLPNLQILDVSKCNLSVVEAGAFTYLPHLHTLYLNDNSRLISISPFATNEKSALFSLDLRNTGFTKLPYNIFRQISRIYLAGIRLDCACAAHDLSRVDGITIVDWAEVMCVTKTGAVYRMSEINEAKMTSRDSCRDRLALPFGDEQIATVGDTFKVHCSSDNQGAKVTWKTPAGKIEEAGHPELITAFKKQDYFTTSLLDPASSKNQLNRTHPTTDFYGIDVVLEKDTGVYECIAKSDDQTQSRKISLKVVKPDIQINASHTGITTVHLTWNKNLQVQAVDRIALQFVIESGSDFRREVQLSLYNMYCSYNLINLQPDREYKICLQWVITYDMTVIYSTCLTERTQAVKTLYDSMSLEFILILTIILLAVCCFCCCNCIQQRFNFLAQAKRESKMQQSVSGQSMLSSSVSSSADATMYENFQLHTSPSFHA</sequence>
<dbReference type="SMART" id="SM00409">
    <property type="entry name" value="IG"/>
    <property type="match status" value="1"/>
</dbReference>
<evidence type="ECO:0000256" key="3">
    <source>
        <dbReference type="ARBA" id="ARBA00022737"/>
    </source>
</evidence>
<feature type="chain" id="PRO_5040209373" description="Ig-like domain-containing protein" evidence="6">
    <location>
        <begin position="22"/>
        <end position="696"/>
    </location>
</feature>
<keyword evidence="5" id="KW-1133">Transmembrane helix</keyword>
<dbReference type="Gene3D" id="2.60.40.10">
    <property type="entry name" value="Immunoglobulins"/>
    <property type="match status" value="1"/>
</dbReference>
<dbReference type="Proteomes" id="UP001152747">
    <property type="component" value="Unassembled WGS sequence"/>
</dbReference>
<dbReference type="OrthoDB" id="676979at2759"/>
<evidence type="ECO:0000256" key="6">
    <source>
        <dbReference type="SAM" id="SignalP"/>
    </source>
</evidence>
<dbReference type="InterPro" id="IPR032675">
    <property type="entry name" value="LRR_dom_sf"/>
</dbReference>
<proteinExistence type="predicted"/>
<dbReference type="SUPFAM" id="SSF52058">
    <property type="entry name" value="L domain-like"/>
    <property type="match status" value="1"/>
</dbReference>
<dbReference type="PROSITE" id="PS51450">
    <property type="entry name" value="LRR"/>
    <property type="match status" value="1"/>
</dbReference>
<dbReference type="PANTHER" id="PTHR24366">
    <property type="entry name" value="IG(IMMUNOGLOBULIN) AND LRR(LEUCINE RICH REPEAT) DOMAINS"/>
    <property type="match status" value="1"/>
</dbReference>
<protein>
    <recommendedName>
        <fullName evidence="7">Ig-like domain-containing protein</fullName>
    </recommendedName>
</protein>
<dbReference type="InterPro" id="IPR007110">
    <property type="entry name" value="Ig-like_dom"/>
</dbReference>
<evidence type="ECO:0000313" key="9">
    <source>
        <dbReference type="Proteomes" id="UP001152747"/>
    </source>
</evidence>
<evidence type="ECO:0000313" key="8">
    <source>
        <dbReference type="EMBL" id="CAI5453941.1"/>
    </source>
</evidence>
<dbReference type="Pfam" id="PF13855">
    <property type="entry name" value="LRR_8"/>
    <property type="match status" value="2"/>
</dbReference>
<dbReference type="PROSITE" id="PS50835">
    <property type="entry name" value="IG_LIKE"/>
    <property type="match status" value="1"/>
</dbReference>
<name>A0A9P1NA84_9PELO</name>
<gene>
    <name evidence="8" type="ORF">CAMP_LOCUS16578</name>
</gene>
<keyword evidence="5" id="KW-0812">Transmembrane</keyword>
<keyword evidence="1" id="KW-0433">Leucine-rich repeat</keyword>
<evidence type="ECO:0000256" key="5">
    <source>
        <dbReference type="SAM" id="Phobius"/>
    </source>
</evidence>
<feature type="transmembrane region" description="Helical" evidence="5">
    <location>
        <begin position="624"/>
        <end position="644"/>
    </location>
</feature>
<keyword evidence="5" id="KW-0472">Membrane</keyword>
<dbReference type="SMART" id="SM00369">
    <property type="entry name" value="LRR_TYP"/>
    <property type="match status" value="7"/>
</dbReference>
<dbReference type="Gene3D" id="3.80.10.10">
    <property type="entry name" value="Ribonuclease Inhibitor"/>
    <property type="match status" value="2"/>
</dbReference>
<keyword evidence="4" id="KW-1015">Disulfide bond</keyword>
<dbReference type="InterPro" id="IPR003591">
    <property type="entry name" value="Leu-rich_rpt_typical-subtyp"/>
</dbReference>
<dbReference type="PANTHER" id="PTHR24366:SF170">
    <property type="entry name" value="RE50361P"/>
    <property type="match status" value="1"/>
</dbReference>
<comment type="caution">
    <text evidence="8">The sequence shown here is derived from an EMBL/GenBank/DDBJ whole genome shotgun (WGS) entry which is preliminary data.</text>
</comment>
<dbReference type="AlphaFoldDB" id="A0A9P1NA84"/>
<evidence type="ECO:0000256" key="1">
    <source>
        <dbReference type="ARBA" id="ARBA00022614"/>
    </source>
</evidence>
<dbReference type="InterPro" id="IPR001611">
    <property type="entry name" value="Leu-rich_rpt"/>
</dbReference>
<dbReference type="InterPro" id="IPR003599">
    <property type="entry name" value="Ig_sub"/>
</dbReference>
<keyword evidence="9" id="KW-1185">Reference proteome</keyword>
<keyword evidence="3" id="KW-0677">Repeat</keyword>
<evidence type="ECO:0000259" key="7">
    <source>
        <dbReference type="PROSITE" id="PS50835"/>
    </source>
</evidence>
<keyword evidence="2 6" id="KW-0732">Signal</keyword>
<dbReference type="InterPro" id="IPR013783">
    <property type="entry name" value="Ig-like_fold"/>
</dbReference>
<evidence type="ECO:0000256" key="4">
    <source>
        <dbReference type="ARBA" id="ARBA00023157"/>
    </source>
</evidence>
<feature type="domain" description="Ig-like" evidence="7">
    <location>
        <begin position="406"/>
        <end position="512"/>
    </location>
</feature>
<reference evidence="8" key="1">
    <citation type="submission" date="2022-11" db="EMBL/GenBank/DDBJ databases">
        <authorList>
            <person name="Kikuchi T."/>
        </authorList>
    </citation>
    <scope>NUCLEOTIDE SEQUENCE</scope>
    <source>
        <strain evidence="8">PS1010</strain>
    </source>
</reference>
<evidence type="ECO:0000256" key="2">
    <source>
        <dbReference type="ARBA" id="ARBA00022729"/>
    </source>
</evidence>
<dbReference type="EMBL" id="CANHGI010000006">
    <property type="protein sequence ID" value="CAI5453941.1"/>
    <property type="molecule type" value="Genomic_DNA"/>
</dbReference>
<organism evidence="8 9">
    <name type="scientific">Caenorhabditis angaria</name>
    <dbReference type="NCBI Taxonomy" id="860376"/>
    <lineage>
        <taxon>Eukaryota</taxon>
        <taxon>Metazoa</taxon>
        <taxon>Ecdysozoa</taxon>
        <taxon>Nematoda</taxon>
        <taxon>Chromadorea</taxon>
        <taxon>Rhabditida</taxon>
        <taxon>Rhabditina</taxon>
        <taxon>Rhabditomorpha</taxon>
        <taxon>Rhabditoidea</taxon>
        <taxon>Rhabditidae</taxon>
        <taxon>Peloderinae</taxon>
        <taxon>Caenorhabditis</taxon>
    </lineage>
</organism>
<accession>A0A9P1NA84</accession>